<sequence length="552" mass="62869">MERSQAQPIATDKFDGSEADIVDESAKGISSLILVQVITKLFTFLLNQTLIRFVSPDVFGLIVYLEFLQSSTLFISRESSRLAVQRVTHDQTKTRTLQKVMNFGFLPLIIAIPVTLLIGYFQGIKSINFQKYFLNVPFHRVSIGVIILSTILELSIEPIYCVYQYELEFGKRSKFEGIALATKCMTTFGAIYLTRQYFDGINFSGAAILSFMVGQLAYSATLFISYGMSFSKFNERKGTHIKYGVVSNEEVPKFDPAVLSVLKSLFVQSIFKQVLTEGDKLLISHLCTIEEQGVYAVIVNYGSIIARLLFQPLEESTRLLLAKIVNSTEIPKGESLAQSFTYIKMISLFYFNLCLFIMFAGITNGSFLLRIMIGSKTKWAQSNIFDLFTLYVTYIPFLAFNGVFEAFFTVIVQPCEIQRYSKFMTFITAIVLVMSYVLISVIELRLAGLILANIINMAMRICYCYRSINKYYGTRIRLLTCLWYTSGSIICTIASWIVQYIFVFKSESFVTKNWSELFKSTIFSGILLANLLILERQNIQNSIKRIFKIKDE</sequence>
<dbReference type="GO" id="GO:0034203">
    <property type="term" value="P:glycolipid translocation"/>
    <property type="evidence" value="ECO:0007669"/>
    <property type="project" value="TreeGrafter"/>
</dbReference>
<feature type="transmembrane region" description="Helical" evidence="10">
    <location>
        <begin position="141"/>
        <end position="163"/>
    </location>
</feature>
<evidence type="ECO:0000256" key="1">
    <source>
        <dbReference type="ARBA" id="ARBA00004477"/>
    </source>
</evidence>
<feature type="transmembrane region" description="Helical" evidence="10">
    <location>
        <begin position="206"/>
        <end position="227"/>
    </location>
</feature>
<evidence type="ECO:0000256" key="10">
    <source>
        <dbReference type="RuleBase" id="RU365067"/>
    </source>
</evidence>
<keyword evidence="4 10" id="KW-0812">Transmembrane</keyword>
<protein>
    <recommendedName>
        <fullName evidence="8 10">Man(5)GlcNAc(2)-PP-dolichol translocation protein RFT1</fullName>
    </recommendedName>
</protein>
<reference evidence="11 12" key="1">
    <citation type="journal article" date="2012" name="PLoS ONE">
        <title>Sequence and analysis of the genome of the pathogenic yeast Candida orthopsilosis.</title>
        <authorList>
            <person name="Riccombeni A."/>
            <person name="Vidanes G."/>
            <person name="Proux-Wera E."/>
            <person name="Wolfe K.H."/>
            <person name="Butler G."/>
        </authorList>
    </citation>
    <scope>NUCLEOTIDE SEQUENCE [LARGE SCALE GENOMIC DNA]</scope>
    <source>
        <strain evidence="11 12">Co 90-125</strain>
    </source>
</reference>
<feature type="transmembrane region" description="Helical" evidence="10">
    <location>
        <begin position="391"/>
        <end position="411"/>
    </location>
</feature>
<dbReference type="PANTHER" id="PTHR13117">
    <property type="entry name" value="ENDOPLASMIC RETICULUM MULTISPAN TRANSMEMBRANE PROTEIN-RELATED"/>
    <property type="match status" value="1"/>
</dbReference>
<evidence type="ECO:0000256" key="5">
    <source>
        <dbReference type="ARBA" id="ARBA00022824"/>
    </source>
</evidence>
<feature type="transmembrane region" description="Helical" evidence="10">
    <location>
        <begin position="517"/>
        <end position="534"/>
    </location>
</feature>
<evidence type="ECO:0000313" key="12">
    <source>
        <dbReference type="Proteomes" id="UP000005018"/>
    </source>
</evidence>
<keyword evidence="5 10" id="KW-0256">Endoplasmic reticulum</keyword>
<evidence type="ECO:0000256" key="4">
    <source>
        <dbReference type="ARBA" id="ARBA00022692"/>
    </source>
</evidence>
<evidence type="ECO:0000256" key="9">
    <source>
        <dbReference type="ARBA" id="ARBA00045912"/>
    </source>
</evidence>
<comment type="function">
    <text evidence="9 10">Intramembrane glycolipid transporter that operates in the biosynthetic pathway of dolichol-linked oligosaccharides, the glycan precursors employed in protein asparagine (N)-glycosylation. The sequential addition of sugars to dolichol pyrophosphate produces dolichol-linked oligosaccharides containing fourteen sugars, including two GlcNAcs, nine mannoses and three glucoses. Once assembled, the oligosaccharide is transferred from the lipid to nascent proteins by oligosaccharyltransferases. The assembly of dolichol-linked oligosaccharides begins on the cytosolic side of the endoplasmic reticulum membrane and finishes in its lumen. RFT1 could mediate the translocation of the cytosolically oriented intermediate DolPP-GlcNAc2Man5, produced by ALG11, into the ER lumen where dolichol-linked oligosaccharides assembly continues. However, the intramembrane lipid transporter activity could not be confirmed in vitro.</text>
</comment>
<dbReference type="GeneID" id="14540526"/>
<dbReference type="RefSeq" id="XP_003869195.1">
    <property type="nucleotide sequence ID" value="XM_003869146.1"/>
</dbReference>
<dbReference type="EMBL" id="HE681722">
    <property type="protein sequence ID" value="CCG23058.1"/>
    <property type="molecule type" value="Genomic_DNA"/>
</dbReference>
<dbReference type="InterPro" id="IPR007594">
    <property type="entry name" value="RFT1"/>
</dbReference>
<comment type="subcellular location">
    <subcellularLocation>
        <location evidence="1 10">Endoplasmic reticulum membrane</location>
        <topology evidence="1 10">Multi-pass membrane protein</topology>
    </subcellularLocation>
</comment>
<dbReference type="OrthoDB" id="9979195at2759"/>
<name>H8X4W6_CANO9</name>
<evidence type="ECO:0000256" key="7">
    <source>
        <dbReference type="ARBA" id="ARBA00023136"/>
    </source>
</evidence>
<keyword evidence="7 10" id="KW-0472">Membrane</keyword>
<gene>
    <name evidence="11" type="ORF">CORT_0D02100</name>
</gene>
<keyword evidence="10" id="KW-0813">Transport</keyword>
<comment type="pathway">
    <text evidence="2">Protein modification; protein glycosylation.</text>
</comment>
<evidence type="ECO:0000313" key="11">
    <source>
        <dbReference type="EMBL" id="CCG23058.1"/>
    </source>
</evidence>
<dbReference type="PANTHER" id="PTHR13117:SF5">
    <property type="entry name" value="PROTEIN RFT1 HOMOLOG"/>
    <property type="match status" value="1"/>
</dbReference>
<dbReference type="GO" id="GO:0005789">
    <property type="term" value="C:endoplasmic reticulum membrane"/>
    <property type="evidence" value="ECO:0007669"/>
    <property type="project" value="UniProtKB-SubCell"/>
</dbReference>
<keyword evidence="6 10" id="KW-1133">Transmembrane helix</keyword>
<comment type="similarity">
    <text evidence="3 10">Belongs to the RFT1 family.</text>
</comment>
<feature type="transmembrane region" description="Helical" evidence="10">
    <location>
        <begin position="348"/>
        <end position="371"/>
    </location>
</feature>
<feature type="transmembrane region" description="Helical" evidence="10">
    <location>
        <begin position="175"/>
        <end position="194"/>
    </location>
</feature>
<dbReference type="KEGG" id="cot:CORT_0D02100"/>
<dbReference type="Pfam" id="PF04506">
    <property type="entry name" value="Rft-1"/>
    <property type="match status" value="1"/>
</dbReference>
<evidence type="ECO:0000256" key="6">
    <source>
        <dbReference type="ARBA" id="ARBA00022989"/>
    </source>
</evidence>
<feature type="transmembrane region" description="Helical" evidence="10">
    <location>
        <begin position="423"/>
        <end position="442"/>
    </location>
</feature>
<proteinExistence type="inferred from homology"/>
<evidence type="ECO:0000256" key="8">
    <source>
        <dbReference type="ARBA" id="ARBA00044793"/>
    </source>
</evidence>
<dbReference type="AlphaFoldDB" id="H8X4W6"/>
<dbReference type="eggNOG" id="KOG2864">
    <property type="taxonomic scope" value="Eukaryota"/>
</dbReference>
<dbReference type="Proteomes" id="UP000005018">
    <property type="component" value="Chromosome 4"/>
</dbReference>
<feature type="transmembrane region" description="Helical" evidence="10">
    <location>
        <begin position="478"/>
        <end position="502"/>
    </location>
</feature>
<keyword evidence="12" id="KW-1185">Reference proteome</keyword>
<feature type="transmembrane region" description="Helical" evidence="10">
    <location>
        <begin position="100"/>
        <end position="121"/>
    </location>
</feature>
<evidence type="ECO:0000256" key="2">
    <source>
        <dbReference type="ARBA" id="ARBA00004922"/>
    </source>
</evidence>
<dbReference type="GO" id="GO:0006488">
    <property type="term" value="P:dolichol-linked oligosaccharide biosynthetic process"/>
    <property type="evidence" value="ECO:0007669"/>
    <property type="project" value="InterPro"/>
</dbReference>
<organism evidence="11 12">
    <name type="scientific">Candida orthopsilosis (strain 90-125)</name>
    <name type="common">Yeast</name>
    <dbReference type="NCBI Taxonomy" id="1136231"/>
    <lineage>
        <taxon>Eukaryota</taxon>
        <taxon>Fungi</taxon>
        <taxon>Dikarya</taxon>
        <taxon>Ascomycota</taxon>
        <taxon>Saccharomycotina</taxon>
        <taxon>Pichiomycetes</taxon>
        <taxon>Debaryomycetaceae</taxon>
        <taxon>Candida/Lodderomyces clade</taxon>
        <taxon>Candida</taxon>
    </lineage>
</organism>
<accession>H8X4W6</accession>
<dbReference type="HOGENOM" id="CLU_023360_3_1_1"/>
<evidence type="ECO:0000256" key="3">
    <source>
        <dbReference type="ARBA" id="ARBA00010288"/>
    </source>
</evidence>
<feature type="transmembrane region" description="Helical" evidence="10">
    <location>
        <begin position="448"/>
        <end position="466"/>
    </location>
</feature>